<gene>
    <name evidence="2" type="ORF">C942_01543</name>
</gene>
<dbReference type="InterPro" id="IPR037171">
    <property type="entry name" value="NagB/RpiA_transferase-like"/>
</dbReference>
<dbReference type="Gene3D" id="3.40.50.10420">
    <property type="entry name" value="NagB/RpiA/CoA transferase-like"/>
    <property type="match status" value="1"/>
</dbReference>
<evidence type="ECO:0000259" key="1">
    <source>
        <dbReference type="Pfam" id="PF02589"/>
    </source>
</evidence>
<dbReference type="EMBL" id="AMZO01000002">
    <property type="protein sequence ID" value="ELR67613.1"/>
    <property type="molecule type" value="Genomic_DNA"/>
</dbReference>
<dbReference type="Pfam" id="PF02589">
    <property type="entry name" value="LUD_dom"/>
    <property type="match status" value="1"/>
</dbReference>
<organism evidence="2 3">
    <name type="scientific">Photobacterium marinum</name>
    <dbReference type="NCBI Taxonomy" id="1056511"/>
    <lineage>
        <taxon>Bacteria</taxon>
        <taxon>Pseudomonadati</taxon>
        <taxon>Pseudomonadota</taxon>
        <taxon>Gammaproteobacteria</taxon>
        <taxon>Vibrionales</taxon>
        <taxon>Vibrionaceae</taxon>
        <taxon>Photobacterium</taxon>
    </lineage>
</organism>
<dbReference type="InterPro" id="IPR024185">
    <property type="entry name" value="FTHF_cligase-like_sf"/>
</dbReference>
<proteinExistence type="predicted"/>
<dbReference type="InterPro" id="IPR003741">
    <property type="entry name" value="LUD_dom"/>
</dbReference>
<keyword evidence="3" id="KW-1185">Reference proteome</keyword>
<dbReference type="PANTHER" id="PTHR43682">
    <property type="entry name" value="LACTATE UTILIZATION PROTEIN C"/>
    <property type="match status" value="1"/>
</dbReference>
<reference evidence="2 3" key="1">
    <citation type="submission" date="2012-12" db="EMBL/GenBank/DDBJ databases">
        <title>Genome Assembly of Photobacterium sp. AK15.</title>
        <authorList>
            <person name="Khatri I."/>
            <person name="Vaidya B."/>
            <person name="Srinivas T.N.R."/>
            <person name="Subramanian S."/>
            <person name="Pinnaka A."/>
        </authorList>
    </citation>
    <scope>NUCLEOTIDE SEQUENCE [LARGE SCALE GENOMIC DNA]</scope>
    <source>
        <strain evidence="2 3">AK15</strain>
    </source>
</reference>
<feature type="domain" description="LUD" evidence="1">
    <location>
        <begin position="74"/>
        <end position="257"/>
    </location>
</feature>
<dbReference type="SUPFAM" id="SSF100950">
    <property type="entry name" value="NagB/RpiA/CoA transferase-like"/>
    <property type="match status" value="1"/>
</dbReference>
<dbReference type="PANTHER" id="PTHR43682:SF1">
    <property type="entry name" value="LACTATE UTILIZATION PROTEIN C"/>
    <property type="match status" value="1"/>
</dbReference>
<dbReference type="AlphaFoldDB" id="L8JH74"/>
<comment type="caution">
    <text evidence="2">The sequence shown here is derived from an EMBL/GenBank/DDBJ whole genome shotgun (WGS) entry which is preliminary data.</text>
</comment>
<dbReference type="PATRIC" id="fig|1056511.3.peg.616"/>
<evidence type="ECO:0000313" key="2">
    <source>
        <dbReference type="EMBL" id="ELR67613.1"/>
    </source>
</evidence>
<accession>L8JH74</accession>
<evidence type="ECO:0000313" key="3">
    <source>
        <dbReference type="Proteomes" id="UP000011134"/>
    </source>
</evidence>
<name>L8JH74_9GAMM</name>
<dbReference type="Proteomes" id="UP000011134">
    <property type="component" value="Unassembled WGS sequence"/>
</dbReference>
<protein>
    <recommendedName>
        <fullName evidence="1">LUD domain-containing protein</fullName>
    </recommendedName>
</protein>
<sequence>MANNDSIQNMDQQADQRIYNRDSFLNNIAEKLGRERKTTPVERPALKYTCHHEVMADKSQEELKVELIHYTETALGARAIETTKAELNETLKSVCLHYCNNEEEGETDAEGETILSADERLLAMLDPSELATEKHTVHVWNQAAGYEPNIEIAERAKVGVVFAEQALAESGTMVLYSNPAQGRAVSLLPEASVFVVPQSALVARLTQATAALHEKAKNGERIPSCVNFISGPSSTADIELIKVVGVHGPVYATYIIINDM</sequence>